<keyword evidence="4" id="KW-1015">Disulfide bond</keyword>
<dbReference type="Pfam" id="PF12947">
    <property type="entry name" value="EGF_3"/>
    <property type="match status" value="1"/>
</dbReference>
<protein>
    <recommendedName>
        <fullName evidence="7">EGF-like domain-containing protein</fullName>
    </recommendedName>
</protein>
<dbReference type="Proteomes" id="UP000067626">
    <property type="component" value="Chromosome"/>
</dbReference>
<dbReference type="PROSITE" id="PS51257">
    <property type="entry name" value="PROKAR_LIPOPROTEIN"/>
    <property type="match status" value="1"/>
</dbReference>
<dbReference type="EMBL" id="CP012159">
    <property type="protein sequence ID" value="AKT37438.1"/>
    <property type="molecule type" value="Genomic_DNA"/>
</dbReference>
<dbReference type="PANTHER" id="PTHR22870">
    <property type="entry name" value="REGULATOR OF CHROMOSOME CONDENSATION"/>
    <property type="match status" value="1"/>
</dbReference>
<sequence length="862" mass="88393">MPRFARCLGTPRRWFIAAFLPLTWSALACGGGEPSPDPGEGGTLSPGGSGGQGGGTGGAGGDEVSPCEPCGDNASCSPDGACVCDEGYLGDGQSCEDIDECFDRLDDCHPSATCSNTEGGFTCACPSGTVGDPYTGCEARYTALSSGTYHACALRMDGAIVCFGAGGSGRLGNGLGASQPAPVRAGAASNWERLGAGAAHTCAIKQNGNLWCWGANNVGQLGVGTLDNQSLPAYVSLDRTWTRVAAGEQHACAVESDGTLSCWGRNNAGQLGLGASVVQELSPVRVSVDPLASAPDNDWRLVDANRESTCALKQDGRLYCWGQNSDLQIARAGGGTVAAPSLVETSADAMDADWTAVAVGPTTCALKSDGRLFCWGRGVEGQLANGVLQSSATPVHIAPETTFKVVRAGFSHVCAIDTADTLSCWGRNQAAQIAGGQPALVTTPHPKEAAVGRRWVDVALGTTHSCALDDEGHVACWGSRLHGQLGDGKNSLETRPTPVSGETWKHVAAYGESGCAIHEDDTLHCWGNNESGQLGVDDTASRAGPTQATTASTFTRATLGRQHTCGITSAGQLACSGRNSSGQLGRGNTVPGSTFEPILTQAKPYAGLSWSTLTAGEDHNCAIATNGTLWCWGRNGNYQTGAEANPQTGSLREVLPTAGWTAVAAGQYHTCATRNDGSLHCWGRNNEGQLGVGTAGNPAGKNGYTPTLLSTGWRPALTAGVNHTCAIKEEGSLWCWGRNANGQLGDNTTTDRPAPVQVGADTDWVEVTAGNASTCARRASGAVSCWGVNGTGHLGLGDTTQRRVPFALAGAPDWTAIHLGFSYACGLGAGGALRCWGSGENGQNARGDGFAGTPVRIAAAKQ</sequence>
<dbReference type="SMART" id="SM00179">
    <property type="entry name" value="EGF_CA"/>
    <property type="match status" value="1"/>
</dbReference>
<dbReference type="PROSITE" id="PS50026">
    <property type="entry name" value="EGF_3"/>
    <property type="match status" value="1"/>
</dbReference>
<name>A0A0K1EA27_CHOCO</name>
<dbReference type="Pfam" id="PF25390">
    <property type="entry name" value="WD40_RLD"/>
    <property type="match status" value="1"/>
</dbReference>
<dbReference type="InterPro" id="IPR009091">
    <property type="entry name" value="RCC1/BLIP-II"/>
</dbReference>
<dbReference type="InterPro" id="IPR018097">
    <property type="entry name" value="EGF_Ca-bd_CS"/>
</dbReference>
<evidence type="ECO:0000313" key="9">
    <source>
        <dbReference type="Proteomes" id="UP000067626"/>
    </source>
</evidence>
<evidence type="ECO:0000256" key="6">
    <source>
        <dbReference type="SAM" id="SignalP"/>
    </source>
</evidence>
<evidence type="ECO:0000259" key="7">
    <source>
        <dbReference type="PROSITE" id="PS50026"/>
    </source>
</evidence>
<dbReference type="KEGG" id="ccro:CMC5_015790"/>
<evidence type="ECO:0000256" key="4">
    <source>
        <dbReference type="ARBA" id="ARBA00023157"/>
    </source>
</evidence>
<dbReference type="SUPFAM" id="SSF50985">
    <property type="entry name" value="RCC1/BLIP-II"/>
    <property type="match status" value="3"/>
</dbReference>
<dbReference type="PATRIC" id="fig|52.7.peg.1688"/>
<dbReference type="PROSITE" id="PS01186">
    <property type="entry name" value="EGF_2"/>
    <property type="match status" value="1"/>
</dbReference>
<dbReference type="FunFam" id="2.10.25.10:FF:000038">
    <property type="entry name" value="Fibrillin 2"/>
    <property type="match status" value="1"/>
</dbReference>
<dbReference type="Pfam" id="PF13540">
    <property type="entry name" value="RCC1_2"/>
    <property type="match status" value="2"/>
</dbReference>
<dbReference type="InterPro" id="IPR058923">
    <property type="entry name" value="RCC1-like_dom"/>
</dbReference>
<evidence type="ECO:0000256" key="1">
    <source>
        <dbReference type="ARBA" id="ARBA00022536"/>
    </source>
</evidence>
<dbReference type="InterPro" id="IPR024731">
    <property type="entry name" value="NELL2-like_EGF"/>
</dbReference>
<keyword evidence="3" id="KW-0677">Repeat</keyword>
<feature type="signal peptide" evidence="6">
    <location>
        <begin position="1"/>
        <end position="28"/>
    </location>
</feature>
<dbReference type="RefSeq" id="WP_050429808.1">
    <property type="nucleotide sequence ID" value="NZ_CP012159.1"/>
</dbReference>
<dbReference type="InterPro" id="IPR000742">
    <property type="entry name" value="EGF"/>
</dbReference>
<feature type="chain" id="PRO_5005459138" description="EGF-like domain-containing protein" evidence="6">
    <location>
        <begin position="29"/>
        <end position="862"/>
    </location>
</feature>
<dbReference type="Pfam" id="PF00415">
    <property type="entry name" value="RCC1"/>
    <property type="match status" value="3"/>
</dbReference>
<dbReference type="Gene3D" id="2.10.25.10">
    <property type="entry name" value="Laminin"/>
    <property type="match status" value="1"/>
</dbReference>
<dbReference type="InterPro" id="IPR000152">
    <property type="entry name" value="EGF-type_Asp/Asn_hydroxyl_site"/>
</dbReference>
<evidence type="ECO:0000256" key="2">
    <source>
        <dbReference type="ARBA" id="ARBA00022729"/>
    </source>
</evidence>
<dbReference type="CDD" id="cd00054">
    <property type="entry name" value="EGF_CA"/>
    <property type="match status" value="1"/>
</dbReference>
<dbReference type="STRING" id="52.CMC5_015790"/>
<keyword evidence="2 6" id="KW-0732">Signal</keyword>
<keyword evidence="9" id="KW-1185">Reference proteome</keyword>
<proteinExistence type="predicted"/>
<dbReference type="PROSITE" id="PS50012">
    <property type="entry name" value="RCC1_3"/>
    <property type="match status" value="10"/>
</dbReference>
<dbReference type="InterPro" id="IPR000408">
    <property type="entry name" value="Reg_chr_condens"/>
</dbReference>
<dbReference type="OrthoDB" id="9758365at2"/>
<reference evidence="8 9" key="1">
    <citation type="submission" date="2015-07" db="EMBL/GenBank/DDBJ databases">
        <title>Genome analysis of myxobacterium Chondromyces crocatus Cm c5 reveals a high potential for natural compound synthesis and the genetic basis for the loss of fruiting body formation.</title>
        <authorList>
            <person name="Zaburannyi N."/>
            <person name="Bunk B."/>
            <person name="Maier J."/>
            <person name="Overmann J."/>
            <person name="Mueller R."/>
        </authorList>
    </citation>
    <scope>NUCLEOTIDE SEQUENCE [LARGE SCALE GENOMIC DNA]</scope>
    <source>
        <strain evidence="8 9">Cm c5</strain>
    </source>
</reference>
<organism evidence="8 9">
    <name type="scientific">Chondromyces crocatus</name>
    <dbReference type="NCBI Taxonomy" id="52"/>
    <lineage>
        <taxon>Bacteria</taxon>
        <taxon>Pseudomonadati</taxon>
        <taxon>Myxococcota</taxon>
        <taxon>Polyangia</taxon>
        <taxon>Polyangiales</taxon>
        <taxon>Polyangiaceae</taxon>
        <taxon>Chondromyces</taxon>
    </lineage>
</organism>
<dbReference type="SMART" id="SM00181">
    <property type="entry name" value="EGF"/>
    <property type="match status" value="2"/>
</dbReference>
<evidence type="ECO:0000256" key="3">
    <source>
        <dbReference type="ARBA" id="ARBA00022737"/>
    </source>
</evidence>
<feature type="region of interest" description="Disordered" evidence="5">
    <location>
        <begin position="31"/>
        <end position="60"/>
    </location>
</feature>
<accession>A0A0K1EA27</accession>
<dbReference type="PROSITE" id="PS00010">
    <property type="entry name" value="ASX_HYDROXYL"/>
    <property type="match status" value="1"/>
</dbReference>
<dbReference type="PRINTS" id="PR00633">
    <property type="entry name" value="RCCNDNSATION"/>
</dbReference>
<feature type="domain" description="EGF-like" evidence="7">
    <location>
        <begin position="97"/>
        <end position="138"/>
    </location>
</feature>
<dbReference type="Gene3D" id="2.130.10.30">
    <property type="entry name" value="Regulator of chromosome condensation 1/beta-lactamase-inhibitor protein II"/>
    <property type="match status" value="3"/>
</dbReference>
<dbReference type="GO" id="GO:0005509">
    <property type="term" value="F:calcium ion binding"/>
    <property type="evidence" value="ECO:0007669"/>
    <property type="project" value="InterPro"/>
</dbReference>
<keyword evidence="1" id="KW-0245">EGF-like domain</keyword>
<evidence type="ECO:0000313" key="8">
    <source>
        <dbReference type="EMBL" id="AKT37438.1"/>
    </source>
</evidence>
<dbReference type="InterPro" id="IPR051210">
    <property type="entry name" value="Ub_ligase/GEF_domain"/>
</dbReference>
<dbReference type="PROSITE" id="PS01187">
    <property type="entry name" value="EGF_CA"/>
    <property type="match status" value="1"/>
</dbReference>
<dbReference type="PANTHER" id="PTHR22870:SF360">
    <property type="entry name" value="ULTRAVIOLET-B RECEPTOR UVR8"/>
    <property type="match status" value="1"/>
</dbReference>
<dbReference type="AlphaFoldDB" id="A0A0K1EA27"/>
<gene>
    <name evidence="8" type="ORF">CMC5_015790</name>
</gene>
<dbReference type="InterPro" id="IPR001881">
    <property type="entry name" value="EGF-like_Ca-bd_dom"/>
</dbReference>
<evidence type="ECO:0000256" key="5">
    <source>
        <dbReference type="SAM" id="MobiDB-lite"/>
    </source>
</evidence>